<evidence type="ECO:0000256" key="4">
    <source>
        <dbReference type="ARBA" id="ARBA00022989"/>
    </source>
</evidence>
<feature type="transmembrane region" description="Helical" evidence="6">
    <location>
        <begin position="143"/>
        <end position="165"/>
    </location>
</feature>
<keyword evidence="3 6" id="KW-0812">Transmembrane</keyword>
<gene>
    <name evidence="8" type="ORF">FRACYDRAFT_260621</name>
</gene>
<evidence type="ECO:0000256" key="1">
    <source>
        <dbReference type="ARBA" id="ARBA00004141"/>
    </source>
</evidence>
<dbReference type="InterPro" id="IPR007248">
    <property type="entry name" value="Mpv17_PMP22"/>
</dbReference>
<dbReference type="GO" id="GO:0016020">
    <property type="term" value="C:membrane"/>
    <property type="evidence" value="ECO:0007669"/>
    <property type="project" value="UniProtKB-SubCell"/>
</dbReference>
<keyword evidence="4 6" id="KW-1133">Transmembrane helix</keyword>
<organism evidence="8 9">
    <name type="scientific">Fragilariopsis cylindrus CCMP1102</name>
    <dbReference type="NCBI Taxonomy" id="635003"/>
    <lineage>
        <taxon>Eukaryota</taxon>
        <taxon>Sar</taxon>
        <taxon>Stramenopiles</taxon>
        <taxon>Ochrophyta</taxon>
        <taxon>Bacillariophyta</taxon>
        <taxon>Bacillariophyceae</taxon>
        <taxon>Bacillariophycidae</taxon>
        <taxon>Bacillariales</taxon>
        <taxon>Bacillariaceae</taxon>
        <taxon>Fragilariopsis</taxon>
    </lineage>
</organism>
<comment type="subcellular location">
    <subcellularLocation>
        <location evidence="1">Membrane</location>
        <topology evidence="1">Multi-pass membrane protein</topology>
    </subcellularLocation>
</comment>
<reference evidence="8 9" key="1">
    <citation type="submission" date="2016-09" db="EMBL/GenBank/DDBJ databases">
        <title>Extensive genetic diversity and differential bi-allelic expression allows diatom success in the polar Southern Ocean.</title>
        <authorList>
            <consortium name="DOE Joint Genome Institute"/>
            <person name="Mock T."/>
            <person name="Otillar R.P."/>
            <person name="Strauss J."/>
            <person name="Dupont C."/>
            <person name="Frickenhaus S."/>
            <person name="Maumus F."/>
            <person name="Mcmullan M."/>
            <person name="Sanges R."/>
            <person name="Schmutz J."/>
            <person name="Toseland A."/>
            <person name="Valas R."/>
            <person name="Veluchamy A."/>
            <person name="Ward B.J."/>
            <person name="Allen A."/>
            <person name="Barry K."/>
            <person name="Falciatore A."/>
            <person name="Ferrante M."/>
            <person name="Fortunato A.E."/>
            <person name="Gloeckner G."/>
            <person name="Gruber A."/>
            <person name="Hipkin R."/>
            <person name="Janech M."/>
            <person name="Kroth P."/>
            <person name="Leese F."/>
            <person name="Lindquist E."/>
            <person name="Lyon B.R."/>
            <person name="Martin J."/>
            <person name="Mayer C."/>
            <person name="Parker M."/>
            <person name="Quesneville H."/>
            <person name="Raymond J."/>
            <person name="Uhlig C."/>
            <person name="Valentin K.U."/>
            <person name="Worden A.Z."/>
            <person name="Armbrust E.V."/>
            <person name="Bowler C."/>
            <person name="Green B."/>
            <person name="Moulton V."/>
            <person name="Van Oosterhout C."/>
            <person name="Grigoriev I."/>
        </authorList>
    </citation>
    <scope>NUCLEOTIDE SEQUENCE [LARGE SCALE GENOMIC DNA]</scope>
    <source>
        <strain evidence="8 9">CCMP1102</strain>
    </source>
</reference>
<dbReference type="GO" id="GO:0005737">
    <property type="term" value="C:cytoplasm"/>
    <property type="evidence" value="ECO:0007669"/>
    <property type="project" value="TreeGrafter"/>
</dbReference>
<dbReference type="Pfam" id="PF04117">
    <property type="entry name" value="Mpv17_PMP22"/>
    <property type="match status" value="1"/>
</dbReference>
<evidence type="ECO:0000256" key="3">
    <source>
        <dbReference type="ARBA" id="ARBA00022692"/>
    </source>
</evidence>
<sequence length="259" mass="29236">MSVFLKSYNSILANHPLKTDLFTSASLWFLGDILAQKLEHREKEKDTKMLMARGGMSSSPSSSSPSSSSDKKDKGSNQTVAKTCSSTILEETQPRIDLKRTAIQTFYAGAVWGVAGHYWYHFLDKQALKFATEGTKFFIIVKLGLEIIFLHPIALFAFFAVVALLGGESIMEIKQQLRRDYWQTLILELGLWTPIDLVNFIYVPVKHQLLVVNTACLLESIMLSYIKSNGLFSAVSSIENHYDQGQDENKQEIDRKKTE</sequence>
<evidence type="ECO:0000256" key="2">
    <source>
        <dbReference type="ARBA" id="ARBA00006824"/>
    </source>
</evidence>
<protein>
    <submittedName>
        <fullName evidence="8">Uncharacterized protein</fullName>
    </submittedName>
</protein>
<dbReference type="PANTHER" id="PTHR11266">
    <property type="entry name" value="PEROXISOMAL MEMBRANE PROTEIN 2, PXMP2 MPV17"/>
    <property type="match status" value="1"/>
</dbReference>
<evidence type="ECO:0000256" key="5">
    <source>
        <dbReference type="ARBA" id="ARBA00023136"/>
    </source>
</evidence>
<feature type="region of interest" description="Disordered" evidence="7">
    <location>
        <begin position="52"/>
        <end position="82"/>
    </location>
</feature>
<accession>A0A1E7FL91</accession>
<proteinExistence type="inferred from homology"/>
<dbReference type="Proteomes" id="UP000095751">
    <property type="component" value="Unassembled WGS sequence"/>
</dbReference>
<comment type="similarity">
    <text evidence="2 6">Belongs to the peroxisomal membrane protein PXMP2/4 family.</text>
</comment>
<dbReference type="OrthoDB" id="10267969at2759"/>
<feature type="compositionally biased region" description="Low complexity" evidence="7">
    <location>
        <begin position="57"/>
        <end position="68"/>
    </location>
</feature>
<dbReference type="PANTHER" id="PTHR11266:SF17">
    <property type="entry name" value="PROTEIN MPV17"/>
    <property type="match status" value="1"/>
</dbReference>
<feature type="transmembrane region" description="Helical" evidence="6">
    <location>
        <begin position="185"/>
        <end position="203"/>
    </location>
</feature>
<dbReference type="EMBL" id="KV784356">
    <property type="protein sequence ID" value="OEU18939.1"/>
    <property type="molecule type" value="Genomic_DNA"/>
</dbReference>
<dbReference type="KEGG" id="fcy:FRACYDRAFT_260621"/>
<evidence type="ECO:0000256" key="7">
    <source>
        <dbReference type="SAM" id="MobiDB-lite"/>
    </source>
</evidence>
<dbReference type="AlphaFoldDB" id="A0A1E7FL91"/>
<evidence type="ECO:0000313" key="9">
    <source>
        <dbReference type="Proteomes" id="UP000095751"/>
    </source>
</evidence>
<evidence type="ECO:0000256" key="6">
    <source>
        <dbReference type="RuleBase" id="RU363053"/>
    </source>
</evidence>
<keyword evidence="9" id="KW-1185">Reference proteome</keyword>
<feature type="transmembrane region" description="Helical" evidence="6">
    <location>
        <begin position="105"/>
        <end position="123"/>
    </location>
</feature>
<name>A0A1E7FL91_9STRA</name>
<evidence type="ECO:0000313" key="8">
    <source>
        <dbReference type="EMBL" id="OEU18939.1"/>
    </source>
</evidence>
<dbReference type="InParanoid" id="A0A1E7FL91"/>
<keyword evidence="5 6" id="KW-0472">Membrane</keyword>